<feature type="compositionally biased region" description="Basic and acidic residues" evidence="1">
    <location>
        <begin position="91"/>
        <end position="108"/>
    </location>
</feature>
<accession>V2XJD0</accession>
<sequence>MTALYQHLSGLEPIEAMDVDQDMLDRSLDNNEDGELVGSASEDEESELEEEEDLSTLHRSLGSIQLINGQLVAKTFTFESLMERLDEEGWSTDKGDNEQIDNEEVRKY</sequence>
<dbReference type="EMBL" id="AWSO01000231">
    <property type="protein sequence ID" value="ESK92966.1"/>
    <property type="molecule type" value="Genomic_DNA"/>
</dbReference>
<comment type="caution">
    <text evidence="2">The sequence shown here is derived from an EMBL/GenBank/DDBJ whole genome shotgun (WGS) entry which is preliminary data.</text>
</comment>
<evidence type="ECO:0000313" key="2">
    <source>
        <dbReference type="EMBL" id="ESK92966.1"/>
    </source>
</evidence>
<evidence type="ECO:0000313" key="3">
    <source>
        <dbReference type="Proteomes" id="UP000017559"/>
    </source>
</evidence>
<dbReference type="KEGG" id="mrr:Moror_9039"/>
<dbReference type="AlphaFoldDB" id="V2XJD0"/>
<protein>
    <submittedName>
        <fullName evidence="2">Uncharacterized protein</fullName>
    </submittedName>
</protein>
<reference evidence="2 3" key="1">
    <citation type="journal article" date="2014" name="BMC Genomics">
        <title>Genome and secretome analysis of the hemibiotrophic fungal pathogen, Moniliophthora roreri, which causes frosty pod rot disease of cacao: mechanisms of the biotrophic and necrotrophic phases.</title>
        <authorList>
            <person name="Meinhardt L.W."/>
            <person name="Costa G.G.L."/>
            <person name="Thomazella D.P.T."/>
            <person name="Teixeira P.J.P.L."/>
            <person name="Carazzolle M.F."/>
            <person name="Schuster S.C."/>
            <person name="Carlson J.E."/>
            <person name="Guiltinan M.J."/>
            <person name="Mieczkowski P."/>
            <person name="Farmer A."/>
            <person name="Ramaraj T."/>
            <person name="Crozier J."/>
            <person name="Davis R.E."/>
            <person name="Shao J."/>
            <person name="Melnick R.L."/>
            <person name="Pereira G.A.G."/>
            <person name="Bailey B.A."/>
        </authorList>
    </citation>
    <scope>NUCLEOTIDE SEQUENCE [LARGE SCALE GENOMIC DNA]</scope>
    <source>
        <strain evidence="2 3">MCA 2997</strain>
    </source>
</reference>
<evidence type="ECO:0000256" key="1">
    <source>
        <dbReference type="SAM" id="MobiDB-lite"/>
    </source>
</evidence>
<organism evidence="2 3">
    <name type="scientific">Moniliophthora roreri (strain MCA 2997)</name>
    <name type="common">Cocoa frosty pod rot fungus</name>
    <name type="synonym">Crinipellis roreri</name>
    <dbReference type="NCBI Taxonomy" id="1381753"/>
    <lineage>
        <taxon>Eukaryota</taxon>
        <taxon>Fungi</taxon>
        <taxon>Dikarya</taxon>
        <taxon>Basidiomycota</taxon>
        <taxon>Agaricomycotina</taxon>
        <taxon>Agaricomycetes</taxon>
        <taxon>Agaricomycetidae</taxon>
        <taxon>Agaricales</taxon>
        <taxon>Marasmiineae</taxon>
        <taxon>Marasmiaceae</taxon>
        <taxon>Moniliophthora</taxon>
    </lineage>
</organism>
<dbReference type="HOGENOM" id="CLU_2197611_0_0_1"/>
<name>V2XJD0_MONRO</name>
<proteinExistence type="predicted"/>
<gene>
    <name evidence="2" type="ORF">Moror_9039</name>
</gene>
<feature type="region of interest" description="Disordered" evidence="1">
    <location>
        <begin position="1"/>
        <end position="55"/>
    </location>
</feature>
<dbReference type="Proteomes" id="UP000017559">
    <property type="component" value="Unassembled WGS sequence"/>
</dbReference>
<keyword evidence="3" id="KW-1185">Reference proteome</keyword>
<feature type="region of interest" description="Disordered" evidence="1">
    <location>
        <begin position="85"/>
        <end position="108"/>
    </location>
</feature>
<feature type="compositionally biased region" description="Acidic residues" evidence="1">
    <location>
        <begin position="30"/>
        <end position="54"/>
    </location>
</feature>